<dbReference type="STRING" id="1480694.DC28_11065"/>
<dbReference type="Pfam" id="PF04456">
    <property type="entry name" value="DUF503"/>
    <property type="match status" value="1"/>
</dbReference>
<dbReference type="InterPro" id="IPR036746">
    <property type="entry name" value="TT1725-like_sf"/>
</dbReference>
<dbReference type="RefSeq" id="WP_037548505.1">
    <property type="nucleotide sequence ID" value="NZ_JNUP01000066.1"/>
</dbReference>
<evidence type="ECO:0000313" key="2">
    <source>
        <dbReference type="Proteomes" id="UP000029692"/>
    </source>
</evidence>
<reference evidence="1 2" key="1">
    <citation type="submission" date="2014-05" db="EMBL/GenBank/DDBJ databases">
        <title>De novo Genome Sequence of Spirocheata sp.</title>
        <authorList>
            <person name="Shivani Y."/>
            <person name="Subhash Y."/>
            <person name="Tushar L."/>
            <person name="Sasikala C."/>
            <person name="Ramana C.V."/>
        </authorList>
    </citation>
    <scope>NUCLEOTIDE SEQUENCE [LARGE SCALE GENOMIC DNA]</scope>
    <source>
        <strain evidence="1 2">JC230</strain>
    </source>
</reference>
<accession>A0A098QU47</accession>
<dbReference type="PANTHER" id="PTHR36441">
    <property type="entry name" value="HYPOTHETICAL CYTOSOLIC PROTEIN"/>
    <property type="match status" value="1"/>
</dbReference>
<dbReference type="PANTHER" id="PTHR36441:SF1">
    <property type="entry name" value="DUF503 DOMAIN-CONTAINING PROTEIN"/>
    <property type="match status" value="1"/>
</dbReference>
<dbReference type="AlphaFoldDB" id="A0A098QU47"/>
<evidence type="ECO:0000313" key="1">
    <source>
        <dbReference type="EMBL" id="KGE71345.1"/>
    </source>
</evidence>
<dbReference type="Proteomes" id="UP000029692">
    <property type="component" value="Unassembled WGS sequence"/>
</dbReference>
<evidence type="ECO:0008006" key="3">
    <source>
        <dbReference type="Google" id="ProtNLM"/>
    </source>
</evidence>
<gene>
    <name evidence="1" type="ORF">DC28_11065</name>
</gene>
<dbReference type="Gene3D" id="3.30.70.1120">
    <property type="entry name" value="TT1725-like"/>
    <property type="match status" value="1"/>
</dbReference>
<dbReference type="SUPFAM" id="SSF103007">
    <property type="entry name" value="Hypothetical protein TT1725"/>
    <property type="match status" value="1"/>
</dbReference>
<protein>
    <recommendedName>
        <fullName evidence="3">DUF503 domain-containing protein</fullName>
    </recommendedName>
</protein>
<dbReference type="OrthoDB" id="9809023at2"/>
<name>A0A098QU47_9SPIO</name>
<keyword evidence="2" id="KW-1185">Reference proteome</keyword>
<dbReference type="EMBL" id="JNUP01000066">
    <property type="protein sequence ID" value="KGE71345.1"/>
    <property type="molecule type" value="Genomic_DNA"/>
</dbReference>
<dbReference type="eggNOG" id="COG1550">
    <property type="taxonomic scope" value="Bacteria"/>
</dbReference>
<proteinExistence type="predicted"/>
<comment type="caution">
    <text evidence="1">The sequence shown here is derived from an EMBL/GenBank/DDBJ whole genome shotgun (WGS) entry which is preliminary data.</text>
</comment>
<dbReference type="InterPro" id="IPR007546">
    <property type="entry name" value="DUF503"/>
</dbReference>
<organism evidence="1 2">
    <name type="scientific">Spirochaeta lutea</name>
    <dbReference type="NCBI Taxonomy" id="1480694"/>
    <lineage>
        <taxon>Bacteria</taxon>
        <taxon>Pseudomonadati</taxon>
        <taxon>Spirochaetota</taxon>
        <taxon>Spirochaetia</taxon>
        <taxon>Spirochaetales</taxon>
        <taxon>Spirochaetaceae</taxon>
        <taxon>Spirochaeta</taxon>
    </lineage>
</organism>
<sequence length="95" mass="10809">MVISMLQFVVELPDTTSLKEKRKVIKGLKGKIIDRFKVSAAEVDLHESLTFGQIGVALVSNDKQFGESVMHKILNFAERWVPGRIQDVEIYSEQF</sequence>